<keyword evidence="2" id="KW-1185">Reference proteome</keyword>
<dbReference type="Proteomes" id="UP001431693">
    <property type="component" value="Unassembled WGS sequence"/>
</dbReference>
<organism evidence="1 2">
    <name type="scientific">Kribbibacterium absianum</name>
    <dbReference type="NCBI Taxonomy" id="3044210"/>
    <lineage>
        <taxon>Bacteria</taxon>
        <taxon>Bacillati</taxon>
        <taxon>Actinomycetota</taxon>
        <taxon>Coriobacteriia</taxon>
        <taxon>Coriobacteriales</taxon>
        <taxon>Kribbibacteriaceae</taxon>
        <taxon>Kribbibacterium</taxon>
    </lineage>
</organism>
<accession>A0ABT6ZLQ9</accession>
<dbReference type="EMBL" id="JASJEX010000003">
    <property type="protein sequence ID" value="MDJ1129596.1"/>
    <property type="molecule type" value="Genomic_DNA"/>
</dbReference>
<dbReference type="RefSeq" id="WP_283712723.1">
    <property type="nucleotide sequence ID" value="NZ_JASJEW010000002.1"/>
</dbReference>
<sequence>MNELMKETTRVALDRAHAAQLKDTIPPELQVPAPAGSYNLFVFFNEQAAYDEGHAVLGLGPVGGDIMTYSYYRHGNALKGPGLMACLEAPEPFERIVRDSGWIVHGNPGNYWNEHMDVALAMWCDRAAYEPIRAFAEAKKADPGEYDLITYNCLSFCEQALGEGGVALLDRDGRPSRTFVPRDAFADVRDVSGAHRWGAWKYWFPQTPAPENGLRFISDFAAEIRPGSNE</sequence>
<gene>
    <name evidence="1" type="ORF">QJ043_05810</name>
</gene>
<evidence type="ECO:0000313" key="1">
    <source>
        <dbReference type="EMBL" id="MDJ1129596.1"/>
    </source>
</evidence>
<reference evidence="1" key="1">
    <citation type="submission" date="2023-05" db="EMBL/GenBank/DDBJ databases">
        <title>[olsenella] sp. nov., isolated from a pig farm feces dump.</title>
        <authorList>
            <person name="Chang Y.-H."/>
        </authorList>
    </citation>
    <scope>NUCLEOTIDE SEQUENCE</scope>
    <source>
        <strain evidence="1">YH-ols2217</strain>
    </source>
</reference>
<proteinExistence type="predicted"/>
<evidence type="ECO:0000313" key="2">
    <source>
        <dbReference type="Proteomes" id="UP001431693"/>
    </source>
</evidence>
<protein>
    <submittedName>
        <fullName evidence="1">Uncharacterized protein</fullName>
    </submittedName>
</protein>
<name>A0ABT6ZLQ9_9ACTN</name>
<comment type="caution">
    <text evidence="1">The sequence shown here is derived from an EMBL/GenBank/DDBJ whole genome shotgun (WGS) entry which is preliminary data.</text>
</comment>